<protein>
    <submittedName>
        <fullName evidence="3">NAD dependent epimerase/dehydratase family protein</fullName>
    </submittedName>
</protein>
<proteinExistence type="predicted"/>
<dbReference type="RefSeq" id="WP_076377908.1">
    <property type="nucleotide sequence ID" value="NZ_AP017422.1"/>
</dbReference>
<evidence type="ECO:0000256" key="1">
    <source>
        <dbReference type="ARBA" id="ARBA00004370"/>
    </source>
</evidence>
<dbReference type="PANTHER" id="PTHR14097:SF8">
    <property type="entry name" value="NAD(P)-BINDING DOMAIN-CONTAINING PROTEIN"/>
    <property type="match status" value="1"/>
</dbReference>
<accession>A0A173MHJ7</accession>
<evidence type="ECO:0000313" key="3">
    <source>
        <dbReference type="EMBL" id="SIS95074.1"/>
    </source>
</evidence>
<dbReference type="Proteomes" id="UP000186917">
    <property type="component" value="Unassembled WGS sequence"/>
</dbReference>
<dbReference type="InterPro" id="IPR001509">
    <property type="entry name" value="Epimerase_deHydtase"/>
</dbReference>
<evidence type="ECO:0000259" key="2">
    <source>
        <dbReference type="Pfam" id="PF01370"/>
    </source>
</evidence>
<dbReference type="KEGG" id="fln:FLA_3114"/>
<dbReference type="GO" id="GO:0016020">
    <property type="term" value="C:membrane"/>
    <property type="evidence" value="ECO:0007669"/>
    <property type="project" value="UniProtKB-SubCell"/>
</dbReference>
<reference evidence="4" key="1">
    <citation type="submission" date="2017-01" db="EMBL/GenBank/DDBJ databases">
        <authorList>
            <person name="Varghese N."/>
            <person name="Submissions S."/>
        </authorList>
    </citation>
    <scope>NUCLEOTIDE SEQUENCE [LARGE SCALE GENOMIC DNA]</scope>
    <source>
        <strain evidence="4">DSM 21054</strain>
    </source>
</reference>
<keyword evidence="4" id="KW-1185">Reference proteome</keyword>
<dbReference type="OrthoDB" id="9798632at2"/>
<dbReference type="SUPFAM" id="SSF51735">
    <property type="entry name" value="NAD(P)-binding Rossmann-fold domains"/>
    <property type="match status" value="1"/>
</dbReference>
<sequence>MALKVIITGATGMVGEGVLLECVQNDNISEILLVGRKSYGQSLPKTRELIVKDFWEIGHHTDTLQGYDACFYCAGVSAMGKNEADYTYITYDTTLYFAKTLATLNSNMVFTFVTGWGTDSTEKGKSMWARVKGKTENDLMQLPFKGQYNFRPAGMKPVKGQKNVRWFFKPLISIFSLIAPSGMLSLHEVGKAMINAVLKGYPKQVLEVKDIRQLGA</sequence>
<dbReference type="InterPro" id="IPR036291">
    <property type="entry name" value="NAD(P)-bd_dom_sf"/>
</dbReference>
<gene>
    <name evidence="3" type="ORF">SAMN05421788_102275</name>
</gene>
<dbReference type="Pfam" id="PF01370">
    <property type="entry name" value="Epimerase"/>
    <property type="match status" value="1"/>
</dbReference>
<dbReference type="AlphaFoldDB" id="A0A173MHJ7"/>
<dbReference type="Gene3D" id="3.40.50.720">
    <property type="entry name" value="NAD(P)-binding Rossmann-like Domain"/>
    <property type="match status" value="1"/>
</dbReference>
<dbReference type="STRING" id="477680.SAMN05421788_102275"/>
<organism evidence="3 4">
    <name type="scientific">Filimonas lacunae</name>
    <dbReference type="NCBI Taxonomy" id="477680"/>
    <lineage>
        <taxon>Bacteria</taxon>
        <taxon>Pseudomonadati</taxon>
        <taxon>Bacteroidota</taxon>
        <taxon>Chitinophagia</taxon>
        <taxon>Chitinophagales</taxon>
        <taxon>Chitinophagaceae</taxon>
        <taxon>Filimonas</taxon>
    </lineage>
</organism>
<dbReference type="PANTHER" id="PTHR14097">
    <property type="entry name" value="OXIDOREDUCTASE HTATIP2"/>
    <property type="match status" value="1"/>
</dbReference>
<evidence type="ECO:0000313" key="4">
    <source>
        <dbReference type="Proteomes" id="UP000186917"/>
    </source>
</evidence>
<comment type="subcellular location">
    <subcellularLocation>
        <location evidence="1">Membrane</location>
    </subcellularLocation>
</comment>
<name>A0A173MHJ7_9BACT</name>
<dbReference type="EMBL" id="FTOR01000002">
    <property type="protein sequence ID" value="SIS95074.1"/>
    <property type="molecule type" value="Genomic_DNA"/>
</dbReference>
<feature type="domain" description="NAD-dependent epimerase/dehydratase" evidence="2">
    <location>
        <begin position="5"/>
        <end position="112"/>
    </location>
</feature>